<comment type="caution">
    <text evidence="1">The sequence shown here is derived from an EMBL/GenBank/DDBJ whole genome shotgun (WGS) entry which is preliminary data.</text>
</comment>
<keyword evidence="2" id="KW-1185">Reference proteome</keyword>
<sequence length="201" mass="22525">MDQFYGAVIACGRTPPFKPQVRVSAGPSVPHYDHEQAAVVLCPWEFLSPAQKAGMEASAKAGTLGLSPTDQYGEIFNELLVPHELAHWLQMVAFKPIDRWTAEYEANRIMVAYWREHPAPAPAASSEDRFINFSAHGPGLTSPVPAEFEDRPETYFNVNSDALEQNPRGYAWYQKMMVRRACAERPRPTFSSLVESIWPSA</sequence>
<dbReference type="RefSeq" id="WP_241448034.1">
    <property type="nucleotide sequence ID" value="NZ_JAKZHW010000002.1"/>
</dbReference>
<proteinExistence type="predicted"/>
<dbReference type="Proteomes" id="UP001203058">
    <property type="component" value="Unassembled WGS sequence"/>
</dbReference>
<protein>
    <submittedName>
        <fullName evidence="1">Uncharacterized protein</fullName>
    </submittedName>
</protein>
<name>A0ABS9VRE4_9SPHN</name>
<dbReference type="EMBL" id="JAKZHW010000002">
    <property type="protein sequence ID" value="MCH8617169.1"/>
    <property type="molecule type" value="Genomic_DNA"/>
</dbReference>
<evidence type="ECO:0000313" key="2">
    <source>
        <dbReference type="Proteomes" id="UP001203058"/>
    </source>
</evidence>
<reference evidence="1 2" key="1">
    <citation type="submission" date="2022-03" db="EMBL/GenBank/DDBJ databases">
        <authorList>
            <person name="Jo J.-H."/>
            <person name="Im W.-T."/>
        </authorList>
    </citation>
    <scope>NUCLEOTIDE SEQUENCE [LARGE SCALE GENOMIC DNA]</scope>
    <source>
        <strain evidence="1 2">SM33</strain>
    </source>
</reference>
<gene>
    <name evidence="1" type="ORF">LZ016_13810</name>
</gene>
<evidence type="ECO:0000313" key="1">
    <source>
        <dbReference type="EMBL" id="MCH8617169.1"/>
    </source>
</evidence>
<organism evidence="1 2">
    <name type="scientific">Sphingomonas telluris</name>
    <dbReference type="NCBI Taxonomy" id="2907998"/>
    <lineage>
        <taxon>Bacteria</taxon>
        <taxon>Pseudomonadati</taxon>
        <taxon>Pseudomonadota</taxon>
        <taxon>Alphaproteobacteria</taxon>
        <taxon>Sphingomonadales</taxon>
        <taxon>Sphingomonadaceae</taxon>
        <taxon>Sphingomonas</taxon>
    </lineage>
</organism>
<accession>A0ABS9VRE4</accession>